<dbReference type="Pfam" id="PF03184">
    <property type="entry name" value="DDE_1"/>
    <property type="match status" value="1"/>
</dbReference>
<reference evidence="2" key="1">
    <citation type="submission" date="2017-05" db="UniProtKB">
        <authorList>
            <consortium name="EnsemblMetazoa"/>
        </authorList>
    </citation>
    <scope>IDENTIFICATION</scope>
</reference>
<dbReference type="EnsemblMetazoa" id="Aqu2.1.06445_001">
    <property type="protein sequence ID" value="Aqu2.1.06445_001"/>
    <property type="gene ID" value="Aqu2.1.06445"/>
</dbReference>
<sequence length="141" mass="16468">MIIFFCLPPHTTHRTQPLDKGCFSPLKAYWKEECPDYLRKNPGKFFYRSWMKGMTMKNITSGFKITATFPFHPEVLIPDQSWHDASPRTVHSKEVAHVAASPDISFTSKEQIRFQRRLEENYDIPDACYDLWLSSISFTST</sequence>
<evidence type="ECO:0000313" key="2">
    <source>
        <dbReference type="EnsemblMetazoa" id="Aqu2.1.06445_001"/>
    </source>
</evidence>
<dbReference type="InterPro" id="IPR004875">
    <property type="entry name" value="DDE_SF_endonuclease_dom"/>
</dbReference>
<dbReference type="AlphaFoldDB" id="A0A1X7SWI6"/>
<dbReference type="InParanoid" id="A0A1X7SWI6"/>
<organism evidence="2">
    <name type="scientific">Amphimedon queenslandica</name>
    <name type="common">Sponge</name>
    <dbReference type="NCBI Taxonomy" id="400682"/>
    <lineage>
        <taxon>Eukaryota</taxon>
        <taxon>Metazoa</taxon>
        <taxon>Porifera</taxon>
        <taxon>Demospongiae</taxon>
        <taxon>Heteroscleromorpha</taxon>
        <taxon>Haplosclerida</taxon>
        <taxon>Niphatidae</taxon>
        <taxon>Amphimedon</taxon>
    </lineage>
</organism>
<evidence type="ECO:0000259" key="1">
    <source>
        <dbReference type="Pfam" id="PF03184"/>
    </source>
</evidence>
<dbReference type="GO" id="GO:0003676">
    <property type="term" value="F:nucleic acid binding"/>
    <property type="evidence" value="ECO:0007669"/>
    <property type="project" value="InterPro"/>
</dbReference>
<name>A0A1X7SWI6_AMPQE</name>
<feature type="domain" description="DDE-1" evidence="1">
    <location>
        <begin position="2"/>
        <end position="37"/>
    </location>
</feature>
<protein>
    <recommendedName>
        <fullName evidence="1">DDE-1 domain-containing protein</fullName>
    </recommendedName>
</protein>
<accession>A0A1X7SWI6</accession>
<proteinExistence type="predicted"/>